<feature type="coiled-coil region" evidence="1">
    <location>
        <begin position="2"/>
        <end position="29"/>
    </location>
</feature>
<dbReference type="EMBL" id="UINC01178484">
    <property type="protein sequence ID" value="SVD86667.1"/>
    <property type="molecule type" value="Genomic_DNA"/>
</dbReference>
<name>A0A382YTR1_9ZZZZ</name>
<protein>
    <submittedName>
        <fullName evidence="2">Uncharacterized protein</fullName>
    </submittedName>
</protein>
<reference evidence="2" key="1">
    <citation type="submission" date="2018-05" db="EMBL/GenBank/DDBJ databases">
        <authorList>
            <person name="Lanie J.A."/>
            <person name="Ng W.-L."/>
            <person name="Kazmierczak K.M."/>
            <person name="Andrzejewski T.M."/>
            <person name="Davidsen T.M."/>
            <person name="Wayne K.J."/>
            <person name="Tettelin H."/>
            <person name="Glass J.I."/>
            <person name="Rusch D."/>
            <person name="Podicherti R."/>
            <person name="Tsui H.-C.T."/>
            <person name="Winkler M.E."/>
        </authorList>
    </citation>
    <scope>NUCLEOTIDE SEQUENCE</scope>
</reference>
<accession>A0A382YTR1</accession>
<keyword evidence="1" id="KW-0175">Coiled coil</keyword>
<evidence type="ECO:0000313" key="2">
    <source>
        <dbReference type="EMBL" id="SVD86667.1"/>
    </source>
</evidence>
<organism evidence="2">
    <name type="scientific">marine metagenome</name>
    <dbReference type="NCBI Taxonomy" id="408172"/>
    <lineage>
        <taxon>unclassified sequences</taxon>
        <taxon>metagenomes</taxon>
        <taxon>ecological metagenomes</taxon>
    </lineage>
</organism>
<evidence type="ECO:0000256" key="1">
    <source>
        <dbReference type="SAM" id="Coils"/>
    </source>
</evidence>
<proteinExistence type="predicted"/>
<sequence>MRETLTDELKSSAMRIAILEEDLDRERKRKWNIVRKLSLVEMDGYAVDMILDDNEALTLHDKIELIKNGSTIGLGKNK</sequence>
<dbReference type="AlphaFoldDB" id="A0A382YTR1"/>
<gene>
    <name evidence="2" type="ORF">METZ01_LOCUS439521</name>
</gene>